<dbReference type="InterPro" id="IPR025700">
    <property type="entry name" value="Lys/Orn_oxygenase"/>
</dbReference>
<evidence type="ECO:0000256" key="16">
    <source>
        <dbReference type="SAM" id="MobiDB-lite"/>
    </source>
</evidence>
<evidence type="ECO:0000256" key="11">
    <source>
        <dbReference type="ARBA" id="ARBA00029939"/>
    </source>
</evidence>
<evidence type="ECO:0000256" key="14">
    <source>
        <dbReference type="ARBA" id="ARBA00032738"/>
    </source>
</evidence>
<dbReference type="InterPro" id="IPR045851">
    <property type="entry name" value="AMP-bd_C_sf"/>
</dbReference>
<dbReference type="Gene3D" id="3.50.50.60">
    <property type="entry name" value="FAD/NAD(P)-binding domain"/>
    <property type="match status" value="1"/>
</dbReference>
<dbReference type="EC" id="1.14.13.59" evidence="4"/>
<evidence type="ECO:0000313" key="19">
    <source>
        <dbReference type="EMBL" id="GAB94928.1"/>
    </source>
</evidence>
<dbReference type="Pfam" id="PF13193">
    <property type="entry name" value="AMP-binding_C"/>
    <property type="match status" value="1"/>
</dbReference>
<dbReference type="GO" id="GO:0016874">
    <property type="term" value="F:ligase activity"/>
    <property type="evidence" value="ECO:0007669"/>
    <property type="project" value="UniProtKB-KW"/>
</dbReference>
<feature type="compositionally biased region" description="Polar residues" evidence="16">
    <location>
        <begin position="1029"/>
        <end position="1041"/>
    </location>
</feature>
<evidence type="ECO:0000256" key="3">
    <source>
        <dbReference type="ARBA" id="ARBA00007588"/>
    </source>
</evidence>
<keyword evidence="10" id="KW-0503">Monooxygenase</keyword>
<accession>K6VFG3</accession>
<dbReference type="Pfam" id="PF00501">
    <property type="entry name" value="AMP-binding"/>
    <property type="match status" value="1"/>
</dbReference>
<evidence type="ECO:0000256" key="9">
    <source>
        <dbReference type="ARBA" id="ARBA00023002"/>
    </source>
</evidence>
<dbReference type="PANTHER" id="PTHR42802">
    <property type="entry name" value="MONOOXYGENASE"/>
    <property type="match status" value="1"/>
</dbReference>
<dbReference type="Proteomes" id="UP000008366">
    <property type="component" value="Unassembled WGS sequence"/>
</dbReference>
<dbReference type="InterPro" id="IPR042099">
    <property type="entry name" value="ANL_N_sf"/>
</dbReference>
<dbReference type="SUPFAM" id="SSF51905">
    <property type="entry name" value="FAD/NAD(P)-binding domain"/>
    <property type="match status" value="1"/>
</dbReference>
<dbReference type="RefSeq" id="WP_006591460.1">
    <property type="nucleotide sequence ID" value="NZ_BAHD01000014.1"/>
</dbReference>
<feature type="region of interest" description="Disordered" evidence="16">
    <location>
        <begin position="1011"/>
        <end position="1041"/>
    </location>
</feature>
<dbReference type="GO" id="GO:0047091">
    <property type="term" value="F:L-lysine 6-monooxygenase (NADPH) activity"/>
    <property type="evidence" value="ECO:0007669"/>
    <property type="project" value="UniProtKB-EC"/>
</dbReference>
<evidence type="ECO:0000256" key="13">
    <source>
        <dbReference type="ARBA" id="ARBA00032493"/>
    </source>
</evidence>
<dbReference type="InterPro" id="IPR020845">
    <property type="entry name" value="AMP-binding_CS"/>
</dbReference>
<evidence type="ECO:0000256" key="12">
    <source>
        <dbReference type="ARBA" id="ARBA00031158"/>
    </source>
</evidence>
<dbReference type="PANTHER" id="PTHR42802:SF1">
    <property type="entry name" value="L-ORNITHINE N(5)-MONOOXYGENASE"/>
    <property type="match status" value="1"/>
</dbReference>
<keyword evidence="20" id="KW-1185">Reference proteome</keyword>
<evidence type="ECO:0000256" key="7">
    <source>
        <dbReference type="ARBA" id="ARBA00022827"/>
    </source>
</evidence>
<feature type="region of interest" description="Disordered" evidence="16">
    <location>
        <begin position="490"/>
        <end position="510"/>
    </location>
</feature>
<feature type="domain" description="AMP-dependent synthetase/ligase" evidence="17">
    <location>
        <begin position="37"/>
        <end position="401"/>
    </location>
</feature>
<comment type="cofactor">
    <cofactor evidence="1">
        <name>FAD</name>
        <dbReference type="ChEBI" id="CHEBI:57692"/>
    </cofactor>
</comment>
<dbReference type="SUPFAM" id="SSF56801">
    <property type="entry name" value="Acetyl-CoA synthetase-like"/>
    <property type="match status" value="1"/>
</dbReference>
<evidence type="ECO:0000256" key="10">
    <source>
        <dbReference type="ARBA" id="ARBA00023033"/>
    </source>
</evidence>
<evidence type="ECO:0000256" key="4">
    <source>
        <dbReference type="ARBA" id="ARBA00013076"/>
    </source>
</evidence>
<evidence type="ECO:0000259" key="18">
    <source>
        <dbReference type="Pfam" id="PF13193"/>
    </source>
</evidence>
<evidence type="ECO:0000256" key="2">
    <source>
        <dbReference type="ARBA" id="ARBA00004924"/>
    </source>
</evidence>
<keyword evidence="6" id="KW-0285">Flavoprotein</keyword>
<comment type="similarity">
    <text evidence="3">Belongs to the lysine N(6)-hydroxylase/L-ornithine N(5)-oxygenase family.</text>
</comment>
<keyword evidence="9" id="KW-0560">Oxidoreductase</keyword>
<evidence type="ECO:0000256" key="1">
    <source>
        <dbReference type="ARBA" id="ARBA00001974"/>
    </source>
</evidence>
<reference evidence="19 20" key="1">
    <citation type="submission" date="2012-08" db="EMBL/GenBank/DDBJ databases">
        <title>Whole genome shotgun sequence of Kineosphaera limosa NBRC 100340.</title>
        <authorList>
            <person name="Yoshida I."/>
            <person name="Isaki S."/>
            <person name="Hosoyama A."/>
            <person name="Tsuchikane K."/>
            <person name="Katsumata H."/>
            <person name="Ando Y."/>
            <person name="Ohji S."/>
            <person name="Hamada M."/>
            <person name="Tamura T."/>
            <person name="Yamazoe A."/>
            <person name="Yamazaki S."/>
            <person name="Fujita N."/>
        </authorList>
    </citation>
    <scope>NUCLEOTIDE SEQUENCE [LARGE SCALE GENOMIC DNA]</scope>
    <source>
        <strain evidence="19 20">NBRC 100340</strain>
    </source>
</reference>
<dbReference type="eggNOG" id="COG1021">
    <property type="taxonomic scope" value="Bacteria"/>
</dbReference>
<dbReference type="OrthoDB" id="9803968at2"/>
<dbReference type="Pfam" id="PF13434">
    <property type="entry name" value="Lys_Orn_oxgnase"/>
    <property type="match status" value="1"/>
</dbReference>
<keyword evidence="19" id="KW-0436">Ligase</keyword>
<dbReference type="eggNOG" id="COG3486">
    <property type="taxonomic scope" value="Bacteria"/>
</dbReference>
<dbReference type="Gene3D" id="3.40.50.12780">
    <property type="entry name" value="N-terminal domain of ligase-like"/>
    <property type="match status" value="1"/>
</dbReference>
<dbReference type="EMBL" id="BAHD01000014">
    <property type="protein sequence ID" value="GAB94928.1"/>
    <property type="molecule type" value="Genomic_DNA"/>
</dbReference>
<comment type="catalytic activity">
    <reaction evidence="15">
        <text>L-lysine + NADPH + O2 = N(6)-hydroxy-L-lysine + NADP(+) + H2O</text>
        <dbReference type="Rhea" id="RHEA:23228"/>
        <dbReference type="ChEBI" id="CHEBI:15377"/>
        <dbReference type="ChEBI" id="CHEBI:15379"/>
        <dbReference type="ChEBI" id="CHEBI:32551"/>
        <dbReference type="ChEBI" id="CHEBI:57783"/>
        <dbReference type="ChEBI" id="CHEBI:57820"/>
        <dbReference type="ChEBI" id="CHEBI:58349"/>
        <dbReference type="EC" id="1.14.13.59"/>
    </reaction>
</comment>
<keyword evidence="8" id="KW-0521">NADP</keyword>
<protein>
    <recommendedName>
        <fullName evidence="5">L-lysine N6-monooxygenase MbtG</fullName>
        <ecNumber evidence="4">1.14.13.59</ecNumber>
    </recommendedName>
    <alternativeName>
        <fullName evidence="14">Lysine 6-N-hydroxylase</fullName>
    </alternativeName>
    <alternativeName>
        <fullName evidence="13">Lysine N6-hydroxylase</fullName>
    </alternativeName>
    <alternativeName>
        <fullName evidence="11">Lysine-N-oxygenase</fullName>
    </alternativeName>
    <alternativeName>
        <fullName evidence="12">Mycobactin synthase protein G</fullName>
    </alternativeName>
</protein>
<keyword evidence="7" id="KW-0274">FAD</keyword>
<sequence>MTSLQHSAGVTPYPPSDVQRYLQAGLWGKTRIEDLIARRAARRPDAPAVVDAAGTTTYRQLVAAGERAAGVLAAGGVTAGDAVFLHMPNTVDAIAALLGAFRLGALPIAALSTHRGAEIAGFLAAGRATHWVLGDLLGVDPDTLVRDVTARVGHDVAVIRWTGRPMDRIEAPPPARDWADAEELAFFQLSGGTTGASKLIPRAHREYAYSFLRSNELCGVDESTVLVIPLPLTHNFPMSSPGFLGVLSAGGCVVLCAHGDPATICAAIQTNRATHLIGVPPLIQVLLDSAARRGADLRTLRRVLVGGARLSPAVARRIHGELGCLQQVYGMAEGLVCYTSPTDDLDTIVTTQGRPMSAFDEVRVVAVDDAGAGLVGTPVDVGAGEVGELQVRGPYTIRGYYFGGPREHASFTPDGFYRTGDLVRRDETGSITVVGRTKEQINRGGEKVAPAEVEDALLRHPGVHDACVVAEADELLGERVVAYVVPRATAPSSSEANGSSGGHSAAPPAPIDRRELRRHLVAQSLAAYKIPDAYRIVEALPTTAVGKVARRRVTPPVATIAASAAPAAAAPRSGPEVLDVLGVGFGPANMALAVAIREENERRATGLAARFVDAAPYPRWHEGLLFEDASMQVAFAKDLATMRNPRSAFTFVQFLAERGRLADFVNRGSMTPLRVEFVEYLRWAAEKLRDDVTYAARVEAVTPVVVDGAIEAYDVDISDAAGMTRLRSRHVVLAVGLQPIMPAQLPAGPRVWHASQHLHRVGDLDPATTRDVVVLGGGQSAAEVVLHLREQLPSARIHAVHGKFAYTPSDSSPFANRIFDPASVDVLFDAPEPERARVNALHANTNDAVVSPATLQTLFDLDYRDRWLGRERVIWHPCTRVLEGRDRGDAVELDLIELLGGSLGAGEMLARGDSTGAGRVRLRADAVVCATGYVPLDPAALLGDSGRALRRDASGRPLARRDYAAEWDVNARGQLFLIGQTRHQHGVSATLLSNVAVRAGEIVATVTQAGRAANASTAGPGRVDRPDQSRGSSRPTTVALP</sequence>
<dbReference type="Gene3D" id="3.30.300.30">
    <property type="match status" value="1"/>
</dbReference>
<dbReference type="InterPro" id="IPR000873">
    <property type="entry name" value="AMP-dep_synth/lig_dom"/>
</dbReference>
<gene>
    <name evidence="19" type="ORF">KILIM_014_00640</name>
</gene>
<evidence type="ECO:0000256" key="5">
    <source>
        <dbReference type="ARBA" id="ARBA00016406"/>
    </source>
</evidence>
<dbReference type="STRING" id="1184609.KILIM_014_00640"/>
<comment type="caution">
    <text evidence="19">The sequence shown here is derived from an EMBL/GenBank/DDBJ whole genome shotgun (WGS) entry which is preliminary data.</text>
</comment>
<comment type="pathway">
    <text evidence="2">Siderophore biosynthesis.</text>
</comment>
<evidence type="ECO:0000256" key="15">
    <source>
        <dbReference type="ARBA" id="ARBA00048407"/>
    </source>
</evidence>
<organism evidence="19 20">
    <name type="scientific">Kineosphaera limosa NBRC 100340</name>
    <dbReference type="NCBI Taxonomy" id="1184609"/>
    <lineage>
        <taxon>Bacteria</taxon>
        <taxon>Bacillati</taxon>
        <taxon>Actinomycetota</taxon>
        <taxon>Actinomycetes</taxon>
        <taxon>Micrococcales</taxon>
        <taxon>Dermatophilaceae</taxon>
        <taxon>Kineosphaera</taxon>
    </lineage>
</organism>
<evidence type="ECO:0000256" key="6">
    <source>
        <dbReference type="ARBA" id="ARBA00022630"/>
    </source>
</evidence>
<dbReference type="InterPro" id="IPR036188">
    <property type="entry name" value="FAD/NAD-bd_sf"/>
</dbReference>
<feature type="domain" description="AMP-binding enzyme C-terminal" evidence="18">
    <location>
        <begin position="452"/>
        <end position="547"/>
    </location>
</feature>
<evidence type="ECO:0000313" key="20">
    <source>
        <dbReference type="Proteomes" id="UP000008366"/>
    </source>
</evidence>
<proteinExistence type="inferred from homology"/>
<name>K6VFG3_9MICO</name>
<evidence type="ECO:0000259" key="17">
    <source>
        <dbReference type="Pfam" id="PF00501"/>
    </source>
</evidence>
<evidence type="ECO:0000256" key="8">
    <source>
        <dbReference type="ARBA" id="ARBA00022857"/>
    </source>
</evidence>
<dbReference type="AlphaFoldDB" id="K6VFG3"/>
<dbReference type="PROSITE" id="PS00455">
    <property type="entry name" value="AMP_BINDING"/>
    <property type="match status" value="1"/>
</dbReference>
<dbReference type="InterPro" id="IPR025110">
    <property type="entry name" value="AMP-bd_C"/>
</dbReference>